<proteinExistence type="predicted"/>
<organism evidence="2 3">
    <name type="scientific">Didymosphaeria variabile</name>
    <dbReference type="NCBI Taxonomy" id="1932322"/>
    <lineage>
        <taxon>Eukaryota</taxon>
        <taxon>Fungi</taxon>
        <taxon>Dikarya</taxon>
        <taxon>Ascomycota</taxon>
        <taxon>Pezizomycotina</taxon>
        <taxon>Dothideomycetes</taxon>
        <taxon>Pleosporomycetidae</taxon>
        <taxon>Pleosporales</taxon>
        <taxon>Massarineae</taxon>
        <taxon>Didymosphaeriaceae</taxon>
        <taxon>Didymosphaeria</taxon>
    </lineage>
</organism>
<name>A0A9W8XXC1_9PLEO</name>
<sequence length="254" mass="27606">MQITVQTVAVVVALASTAAAAPAVNTAPQELSRRDLIVLPGTTDQGEATPAAKRNLRTIKKRGPTDTYGDYTGQWSSYPDDSGSYVRSDDEFRYGGLGGDKCWTDLFYVSSSYKQTDWKREGSIDCGTTSQCEAGIDQGVETCNDWSISIEVGAEVGILKDIFSVSSSITNSYGESKCESVTTKSTCVWQDTACHAIWSSQTVKVDHGYIRRRCDFHDGKGDQTVWSKDWDVSEKADELHLGCKADCAAGSYPA</sequence>
<dbReference type="Proteomes" id="UP001140513">
    <property type="component" value="Unassembled WGS sequence"/>
</dbReference>
<evidence type="ECO:0000256" key="1">
    <source>
        <dbReference type="SAM" id="SignalP"/>
    </source>
</evidence>
<dbReference type="GeneID" id="80903935"/>
<reference evidence="2" key="1">
    <citation type="submission" date="2022-10" db="EMBL/GenBank/DDBJ databases">
        <title>Tapping the CABI collections for fungal endophytes: first genome assemblies for Collariella, Neodidymelliopsis, Ascochyta clinopodiicola, Didymella pomorum, Didymosphaeria variabile, Neocosmospora piperis and Neocucurbitaria cava.</title>
        <authorList>
            <person name="Hill R."/>
        </authorList>
    </citation>
    <scope>NUCLEOTIDE SEQUENCE</scope>
    <source>
        <strain evidence="2">IMI 356815</strain>
    </source>
</reference>
<comment type="caution">
    <text evidence="2">The sequence shown here is derived from an EMBL/GenBank/DDBJ whole genome shotgun (WGS) entry which is preliminary data.</text>
</comment>
<dbReference type="EMBL" id="JAPEUX010000001">
    <property type="protein sequence ID" value="KAJ4359849.1"/>
    <property type="molecule type" value="Genomic_DNA"/>
</dbReference>
<accession>A0A9W8XXC1</accession>
<gene>
    <name evidence="2" type="ORF">N0V89_000405</name>
</gene>
<evidence type="ECO:0000313" key="3">
    <source>
        <dbReference type="Proteomes" id="UP001140513"/>
    </source>
</evidence>
<evidence type="ECO:0000313" key="2">
    <source>
        <dbReference type="EMBL" id="KAJ4359849.1"/>
    </source>
</evidence>
<protein>
    <submittedName>
        <fullName evidence="2">Uncharacterized protein</fullName>
    </submittedName>
</protein>
<dbReference type="RefSeq" id="XP_056076051.1">
    <property type="nucleotide sequence ID" value="XM_056209229.1"/>
</dbReference>
<dbReference type="OrthoDB" id="4817850at2759"/>
<feature type="chain" id="PRO_5040957442" evidence="1">
    <location>
        <begin position="21"/>
        <end position="254"/>
    </location>
</feature>
<dbReference type="AlphaFoldDB" id="A0A9W8XXC1"/>
<feature type="signal peptide" evidence="1">
    <location>
        <begin position="1"/>
        <end position="20"/>
    </location>
</feature>
<keyword evidence="1" id="KW-0732">Signal</keyword>
<keyword evidence="3" id="KW-1185">Reference proteome</keyword>